<dbReference type="InterPro" id="IPR000008">
    <property type="entry name" value="C2_dom"/>
</dbReference>
<evidence type="ECO:0000256" key="2">
    <source>
        <dbReference type="ARBA" id="ARBA00007923"/>
    </source>
</evidence>
<evidence type="ECO:0000256" key="3">
    <source>
        <dbReference type="ARBA" id="ARBA00022692"/>
    </source>
</evidence>
<keyword evidence="11" id="KW-1185">Reference proteome</keyword>
<keyword evidence="4" id="KW-0677">Repeat</keyword>
<dbReference type="PROSITE" id="PS50004">
    <property type="entry name" value="C2"/>
    <property type="match status" value="3"/>
</dbReference>
<comment type="similarity">
    <text evidence="2">Belongs to the MCTP family.</text>
</comment>
<dbReference type="Pfam" id="PF08372">
    <property type="entry name" value="PRT_C"/>
    <property type="match status" value="1"/>
</dbReference>
<comment type="caution">
    <text evidence="10">The sequence shown here is derived from an EMBL/GenBank/DDBJ whole genome shotgun (WGS) entry which is preliminary data.</text>
</comment>
<dbReference type="InterPro" id="IPR047257">
    <property type="entry name" value="C2B_MCTP_PRT_plant"/>
</dbReference>
<feature type="transmembrane region" description="Helical" evidence="8">
    <location>
        <begin position="612"/>
        <end position="633"/>
    </location>
</feature>
<feature type="domain" description="C2" evidence="9">
    <location>
        <begin position="343"/>
        <end position="477"/>
    </location>
</feature>
<dbReference type="InterPro" id="IPR047255">
    <property type="entry name" value="C2D_MCTP_PRT_plant"/>
</dbReference>
<evidence type="ECO:0000256" key="4">
    <source>
        <dbReference type="ARBA" id="ARBA00022737"/>
    </source>
</evidence>
<evidence type="ECO:0000256" key="1">
    <source>
        <dbReference type="ARBA" id="ARBA00004141"/>
    </source>
</evidence>
<dbReference type="PANTHER" id="PTHR31425:SF50">
    <property type="entry name" value="FT-INTERACTING PROTEIN 3-RELATED"/>
    <property type="match status" value="1"/>
</dbReference>
<comment type="subcellular location">
    <subcellularLocation>
        <location evidence="1">Membrane</location>
        <topology evidence="1">Multi-pass membrane protein</topology>
    </subcellularLocation>
</comment>
<evidence type="ECO:0000259" key="9">
    <source>
        <dbReference type="PROSITE" id="PS50004"/>
    </source>
</evidence>
<organism evidence="10 11">
    <name type="scientific">Nepenthes gracilis</name>
    <name type="common">Slender pitcher plant</name>
    <dbReference type="NCBI Taxonomy" id="150966"/>
    <lineage>
        <taxon>Eukaryota</taxon>
        <taxon>Viridiplantae</taxon>
        <taxon>Streptophyta</taxon>
        <taxon>Embryophyta</taxon>
        <taxon>Tracheophyta</taxon>
        <taxon>Spermatophyta</taxon>
        <taxon>Magnoliopsida</taxon>
        <taxon>eudicotyledons</taxon>
        <taxon>Gunneridae</taxon>
        <taxon>Pentapetalae</taxon>
        <taxon>Caryophyllales</taxon>
        <taxon>Nepenthaceae</taxon>
        <taxon>Nepenthes</taxon>
    </lineage>
</organism>
<dbReference type="Pfam" id="PF00168">
    <property type="entry name" value="C2"/>
    <property type="match status" value="3"/>
</dbReference>
<dbReference type="Proteomes" id="UP001279734">
    <property type="component" value="Unassembled WGS sequence"/>
</dbReference>
<evidence type="ECO:0000256" key="5">
    <source>
        <dbReference type="ARBA" id="ARBA00022837"/>
    </source>
</evidence>
<dbReference type="FunFam" id="2.60.40.150:FF:000119">
    <property type="entry name" value="C2 domain-containing protein"/>
    <property type="match status" value="1"/>
</dbReference>
<dbReference type="InterPro" id="IPR013583">
    <property type="entry name" value="MCTP_C"/>
</dbReference>
<accession>A0AAD3S7Z6</accession>
<evidence type="ECO:0000256" key="6">
    <source>
        <dbReference type="ARBA" id="ARBA00022989"/>
    </source>
</evidence>
<keyword evidence="3 8" id="KW-0812">Transmembrane</keyword>
<dbReference type="InterPro" id="IPR047258">
    <property type="entry name" value="C2C_MCTP_PRT_plant"/>
</dbReference>
<feature type="transmembrane region" description="Helical" evidence="8">
    <location>
        <begin position="720"/>
        <end position="748"/>
    </location>
</feature>
<dbReference type="InterPro" id="IPR035892">
    <property type="entry name" value="C2_domain_sf"/>
</dbReference>
<dbReference type="PANTHER" id="PTHR31425">
    <property type="entry name" value="PHOSPHORIBOSYLANTHRANILATE TRANSFERASE ISOFORM 1"/>
    <property type="match status" value="1"/>
</dbReference>
<reference evidence="10" key="1">
    <citation type="submission" date="2023-05" db="EMBL/GenBank/DDBJ databases">
        <title>Nepenthes gracilis genome sequencing.</title>
        <authorList>
            <person name="Fukushima K."/>
        </authorList>
    </citation>
    <scope>NUCLEOTIDE SEQUENCE</scope>
    <source>
        <strain evidence="10">SING2019-196</strain>
    </source>
</reference>
<evidence type="ECO:0000313" key="11">
    <source>
        <dbReference type="Proteomes" id="UP001279734"/>
    </source>
</evidence>
<dbReference type="EMBL" id="BSYO01000006">
    <property type="protein sequence ID" value="GMH05687.1"/>
    <property type="molecule type" value="Genomic_DNA"/>
</dbReference>
<protein>
    <recommendedName>
        <fullName evidence="9">C2 domain-containing protein</fullName>
    </recommendedName>
</protein>
<sequence length="778" mass="88296">MPTQSLTNEDFSLKHTAPNIGASDRPATSAFDLVEQMHYLYVRVVKAKDLFTENTDDAYNPYVVVSLGNYKGITIPIQRNPNPEWNQVFAFSKNRIQSSFIEISMSGKKSHGDEITGKVIYDVNEAPKRVLPDSPLAPQWYKLKGFRGESVRGELMLAVWMGTQADEAFPEAWHSDAAGVSGDGVVNTKSKVYLSPKLWYLRVTVIGAQDLQPKDKNRRPEAFVKAEMGSFTMRTKLSLSKSANPVWNEDLMFVAAEPFEELLVITVEDKIANKEEALGICVIHLQTLERRLIHKPVDARWYNLERPVPNGNEQRQDVGFNSKLQLRVCLDGGYHVLDESTHYSSDLRPTVKQLWKPGIGVLELGILNAFGLPLMKTRDGRGATDAYCVAKYGPKWVRTRTIIDSTSPQWNEQYTWEVFDPCTVITVGVFDNCHLQGRGGCGGSGSGGGGGAKDSRIGKIRIRLSTLETDRVYTYSYPLLVLQTQGLKKMGEIQLAIRFSCSSFFNLLQTYCQPILPRMHYLHPLSIYQLHYLRQQATRAISLRLARSEPPLRMEVVEYMLDVGSEKWSTRRSKANCNRIREVFSALASICKWFNLICSWEKPVWTTLVHIVLLMFILYPQMILPTVLLYFFVVGVWNYRLRPTTPAHMDTKLSHAEEVRQDELDEEFDIPTSKPADAIKFRYERLRSIAGNVQAVAGDLATHGERLQSLLNWRDPRATALFVAFCLIASVVLYVTSFKLVVSSLVFYMLRHPKFRRSVPSAPLNFFRRLPARTDSLL</sequence>
<dbReference type="FunFam" id="2.60.40.150:FF:000090">
    <property type="entry name" value="C2 domain-containing protein"/>
    <property type="match status" value="1"/>
</dbReference>
<keyword evidence="5" id="KW-0106">Calcium</keyword>
<evidence type="ECO:0000256" key="8">
    <source>
        <dbReference type="SAM" id="Phobius"/>
    </source>
</evidence>
<dbReference type="InterPro" id="IPR047259">
    <property type="entry name" value="QUIRKY-like"/>
</dbReference>
<evidence type="ECO:0000256" key="7">
    <source>
        <dbReference type="ARBA" id="ARBA00023136"/>
    </source>
</evidence>
<evidence type="ECO:0000313" key="10">
    <source>
        <dbReference type="EMBL" id="GMH05687.1"/>
    </source>
</evidence>
<dbReference type="CDD" id="cd08379">
    <property type="entry name" value="C2D_MCTP_PRT_plant"/>
    <property type="match status" value="1"/>
</dbReference>
<dbReference type="CDD" id="cd08378">
    <property type="entry name" value="C2B_MCTP_PRT_plant"/>
    <property type="match status" value="1"/>
</dbReference>
<keyword evidence="6 8" id="KW-1133">Transmembrane helix</keyword>
<dbReference type="AlphaFoldDB" id="A0AAD3S7Z6"/>
<dbReference type="CDD" id="cd04019">
    <property type="entry name" value="C2C_MCTP_PRT_plant"/>
    <property type="match status" value="1"/>
</dbReference>
<feature type="domain" description="C2" evidence="9">
    <location>
        <begin position="182"/>
        <end position="302"/>
    </location>
</feature>
<feature type="domain" description="C2" evidence="9">
    <location>
        <begin position="21"/>
        <end position="141"/>
    </location>
</feature>
<keyword evidence="7 8" id="KW-0472">Membrane</keyword>
<name>A0AAD3S7Z6_NEPGR</name>
<dbReference type="SMART" id="SM00239">
    <property type="entry name" value="C2"/>
    <property type="match status" value="3"/>
</dbReference>
<dbReference type="Gene3D" id="2.60.40.150">
    <property type="entry name" value="C2 domain"/>
    <property type="match status" value="3"/>
</dbReference>
<dbReference type="SUPFAM" id="SSF49562">
    <property type="entry name" value="C2 domain (Calcium/lipid-binding domain, CaLB)"/>
    <property type="match status" value="3"/>
</dbReference>
<proteinExistence type="inferred from homology"/>
<gene>
    <name evidence="10" type="ORF">Nepgr_007527</name>
</gene>
<dbReference type="GO" id="GO:0016020">
    <property type="term" value="C:membrane"/>
    <property type="evidence" value="ECO:0007669"/>
    <property type="project" value="UniProtKB-SubCell"/>
</dbReference>